<protein>
    <submittedName>
        <fullName evidence="1">Hydrolase (HAD superfamily)</fullName>
    </submittedName>
</protein>
<keyword evidence="1" id="KW-0378">Hydrolase</keyword>
<dbReference type="EMBL" id="JFAX01000011">
    <property type="protein sequence ID" value="EXI67263.1"/>
    <property type="molecule type" value="Genomic_DNA"/>
</dbReference>
<name>A0A011MBZ7_9PROT</name>
<comment type="caution">
    <text evidence="1">The sequence shown here is derived from an EMBL/GenBank/DDBJ whole genome shotgun (WGS) entry which is preliminary data.</text>
</comment>
<dbReference type="GO" id="GO:0016787">
    <property type="term" value="F:hydrolase activity"/>
    <property type="evidence" value="ECO:0007669"/>
    <property type="project" value="UniProtKB-KW"/>
</dbReference>
<keyword evidence="2" id="KW-1185">Reference proteome</keyword>
<proteinExistence type="predicted"/>
<accession>A0A011MBZ7</accession>
<dbReference type="Proteomes" id="UP000020218">
    <property type="component" value="Unassembled WGS sequence"/>
</dbReference>
<dbReference type="STRING" id="1454001.AW08_02098"/>
<reference evidence="1" key="1">
    <citation type="submission" date="2014-02" db="EMBL/GenBank/DDBJ databases">
        <title>Expanding our view of genomic diversity in Candidatus Accumulibacter clades.</title>
        <authorList>
            <person name="Skennerton C.T."/>
            <person name="Barr J.J."/>
            <person name="Slater F.R."/>
            <person name="Bond P.L."/>
            <person name="Tyson G.W."/>
        </authorList>
    </citation>
    <scope>NUCLEOTIDE SEQUENCE [LARGE SCALE GENOMIC DNA]</scope>
</reference>
<dbReference type="AlphaFoldDB" id="A0A011MBZ7"/>
<dbReference type="PATRIC" id="fig|1454001.3.peg.2144"/>
<organism evidence="1 2">
    <name type="scientific">Candidatus Accumulibacter adjunctus</name>
    <dbReference type="NCBI Taxonomy" id="1454001"/>
    <lineage>
        <taxon>Bacteria</taxon>
        <taxon>Pseudomonadati</taxon>
        <taxon>Pseudomonadota</taxon>
        <taxon>Betaproteobacteria</taxon>
        <taxon>Candidatus Accumulibacter</taxon>
    </lineage>
</organism>
<evidence type="ECO:0000313" key="2">
    <source>
        <dbReference type="Proteomes" id="UP000020218"/>
    </source>
</evidence>
<sequence>MSVGEASRCGAESLGPVFTGWAHLLLRAARRRKLQRLFFVARDGYLLQQVTVGLLKALGRDGEFDLAYLHLSRRATQLAANPTIDRAGVTEAMAIRARTPTVASLLAYHGMAVEEFAALLHGLGLAPELRVKSTDHGASLLRHEAIRNLLATESGRQRQALLAYLEARGVLRDENSALIDIGWRGSIQRNLARILTTNGHRRLPPWIYLGLWRDDSDANRLPVNAEGLLGDLRRGRTLRESAPWQTAFLLEAACRKDEGSVLRFVLSNGRGMPELAPSDSPARLAERQSEPLSEALRKGILDYIASSASAARWERLDDEVLRQEAQDQLLRLAFQPTAAEIALGEALVHTESHAPDWSTPLVLPRIAGPLSAPGQWLAGLASPWRGAYVKASGGWPLALAHRGLESLLVRMPPALRIAVRRAALVVAGNDVPTT</sequence>
<gene>
    <name evidence="1" type="ORF">AW08_02098</name>
</gene>
<evidence type="ECO:0000313" key="1">
    <source>
        <dbReference type="EMBL" id="EXI67263.1"/>
    </source>
</evidence>